<comment type="similarity">
    <text evidence="1">Belongs to the type-I restriction system S methylase family.</text>
</comment>
<proteinExistence type="inferred from homology"/>
<sequence length="441" mass="50704">MKYRAYSEYKDSCVEWLGEIPARWTLEKFKYLFQVSNEKNGVEPVGQMLSVSGYRGVEIKEYNDDAKKRTLEEVAEYRVVRKGQLVVNTMWLNYSGLGVSEYEGYVSPAYRAYFLTEHVNKRYIHHLLRSAAYVMAYTAQMQGIRPNSLQIKTDDFQSLPILLPSIIEQEYIASFLDYELSKIDRLIRMQEQLIELLKEKRQAVISHAVTNGLNPDVKLKYSGIEWLGNLPEHWEVTRLKYECSKIVDCLHSTPEYSDIGQFPAIRTADIISGFLDVENAKKVSEEVFLERNSRLTPIPGDVIYSREGERFGIAACVPEGAKVCLGQRVMLFRVKKCSLYYMWAINASSTYEQALQDVIGATSPHINVETIKNFYLPRPPIKEQEEISKYIQLKINKFDKLVDIASNKISLLQERRSALISSTVTGKIDVRNWQPDAKDVA</sequence>
<protein>
    <submittedName>
        <fullName evidence="5">Restriction endonuclease subunit S</fullName>
    </submittedName>
</protein>
<keyword evidence="2" id="KW-0680">Restriction system</keyword>
<comment type="caution">
    <text evidence="5">The sequence shown here is derived from an EMBL/GenBank/DDBJ whole genome shotgun (WGS) entry which is preliminary data.</text>
</comment>
<dbReference type="PANTHER" id="PTHR30408">
    <property type="entry name" value="TYPE-1 RESTRICTION ENZYME ECOKI SPECIFICITY PROTEIN"/>
    <property type="match status" value="1"/>
</dbReference>
<dbReference type="InterPro" id="IPR052021">
    <property type="entry name" value="Type-I_RS_S_subunit"/>
</dbReference>
<evidence type="ECO:0000313" key="5">
    <source>
        <dbReference type="EMBL" id="ECK6660495.1"/>
    </source>
</evidence>
<dbReference type="GO" id="GO:0009307">
    <property type="term" value="P:DNA restriction-modification system"/>
    <property type="evidence" value="ECO:0007669"/>
    <property type="project" value="UniProtKB-KW"/>
</dbReference>
<feature type="domain" description="Type I restriction modification DNA specificity" evidence="4">
    <location>
        <begin position="255"/>
        <end position="403"/>
    </location>
</feature>
<organism evidence="5">
    <name type="scientific">Salmonella enterica</name>
    <name type="common">Salmonella choleraesuis</name>
    <dbReference type="NCBI Taxonomy" id="28901"/>
    <lineage>
        <taxon>Bacteria</taxon>
        <taxon>Pseudomonadati</taxon>
        <taxon>Pseudomonadota</taxon>
        <taxon>Gammaproteobacteria</taxon>
        <taxon>Enterobacterales</taxon>
        <taxon>Enterobacteriaceae</taxon>
        <taxon>Salmonella</taxon>
    </lineage>
</organism>
<dbReference type="Gene3D" id="1.10.287.1120">
    <property type="entry name" value="Bipartite methylase S protein"/>
    <property type="match status" value="1"/>
</dbReference>
<gene>
    <name evidence="5" type="ORF">FSC90_11830</name>
</gene>
<dbReference type="SUPFAM" id="SSF116734">
    <property type="entry name" value="DNA methylase specificity domain"/>
    <property type="match status" value="2"/>
</dbReference>
<evidence type="ECO:0000256" key="2">
    <source>
        <dbReference type="ARBA" id="ARBA00022747"/>
    </source>
</evidence>
<evidence type="ECO:0000256" key="1">
    <source>
        <dbReference type="ARBA" id="ARBA00010923"/>
    </source>
</evidence>
<dbReference type="GO" id="GO:0003677">
    <property type="term" value="F:DNA binding"/>
    <property type="evidence" value="ECO:0007669"/>
    <property type="project" value="UniProtKB-KW"/>
</dbReference>
<dbReference type="EMBL" id="AAJCRC010000029">
    <property type="protein sequence ID" value="ECK6660495.1"/>
    <property type="molecule type" value="Genomic_DNA"/>
</dbReference>
<dbReference type="GO" id="GO:0004519">
    <property type="term" value="F:endonuclease activity"/>
    <property type="evidence" value="ECO:0007669"/>
    <property type="project" value="UniProtKB-KW"/>
</dbReference>
<dbReference type="AlphaFoldDB" id="A0A5Y6ESH3"/>
<reference evidence="5" key="1">
    <citation type="submission" date="2019-08" db="EMBL/GenBank/DDBJ databases">
        <authorList>
            <consortium name="PulseNet: The National Subtyping Network for Foodborne Disease Surveillance"/>
            <person name="Tarr C.L."/>
            <person name="Trees E."/>
            <person name="Katz L.S."/>
            <person name="Carleton-Romer H.A."/>
            <person name="Stroika S."/>
            <person name="Kucerova Z."/>
            <person name="Roache K.F."/>
            <person name="Sabol A.L."/>
            <person name="Besser J."/>
            <person name="Gerner-Smidt P."/>
        </authorList>
    </citation>
    <scope>NUCLEOTIDE SEQUENCE</scope>
    <source>
        <strain evidence="5">PNUSAS086686</strain>
    </source>
</reference>
<keyword evidence="5" id="KW-0255">Endonuclease</keyword>
<accession>A0A5Y6ESH3</accession>
<keyword evidence="5" id="KW-0378">Hydrolase</keyword>
<dbReference type="Gene3D" id="3.90.220.20">
    <property type="entry name" value="DNA methylase specificity domains"/>
    <property type="match status" value="2"/>
</dbReference>
<dbReference type="PANTHER" id="PTHR30408:SF12">
    <property type="entry name" value="TYPE I RESTRICTION ENZYME MJAVIII SPECIFICITY SUBUNIT"/>
    <property type="match status" value="1"/>
</dbReference>
<evidence type="ECO:0000256" key="3">
    <source>
        <dbReference type="ARBA" id="ARBA00023125"/>
    </source>
</evidence>
<dbReference type="InterPro" id="IPR044946">
    <property type="entry name" value="Restrct_endonuc_typeI_TRD_sf"/>
</dbReference>
<dbReference type="InterPro" id="IPR000055">
    <property type="entry name" value="Restrct_endonuc_typeI_TRD"/>
</dbReference>
<evidence type="ECO:0000259" key="4">
    <source>
        <dbReference type="Pfam" id="PF01420"/>
    </source>
</evidence>
<keyword evidence="5" id="KW-0540">Nuclease</keyword>
<keyword evidence="3" id="KW-0238">DNA-binding</keyword>
<dbReference type="Pfam" id="PF01420">
    <property type="entry name" value="Methylase_S"/>
    <property type="match status" value="1"/>
</dbReference>
<name>A0A5Y6ESH3_SALER</name>